<dbReference type="Ensembl" id="ENSTRUT00000091712.1">
    <property type="protein sequence ID" value="ENSTRUP00000074922.1"/>
    <property type="gene ID" value="ENSTRUG00000010937.3"/>
</dbReference>
<dbReference type="InterPro" id="IPR023798">
    <property type="entry name" value="Ribosomal_uS7_dom"/>
</dbReference>
<reference evidence="5 6" key="1">
    <citation type="journal article" date="2011" name="Genome Biol. Evol.">
        <title>Integration of the genetic map and genome assembly of fugu facilitates insights into distinct features of genome evolution in teleosts and mammals.</title>
        <authorList>
            <person name="Kai W."/>
            <person name="Kikuchi K."/>
            <person name="Tohari S."/>
            <person name="Chew A.K."/>
            <person name="Tay A."/>
            <person name="Fujiwara A."/>
            <person name="Hosoya S."/>
            <person name="Suetake H."/>
            <person name="Naruse K."/>
            <person name="Brenner S."/>
            <person name="Suzuki Y."/>
            <person name="Venkatesh B."/>
        </authorList>
    </citation>
    <scope>NUCLEOTIDE SEQUENCE [LARGE SCALE GENOMIC DNA]</scope>
</reference>
<dbReference type="GO" id="GO:0006412">
    <property type="term" value="P:translation"/>
    <property type="evidence" value="ECO:0007669"/>
    <property type="project" value="InterPro"/>
</dbReference>
<evidence type="ECO:0000256" key="2">
    <source>
        <dbReference type="ARBA" id="ARBA00022980"/>
    </source>
</evidence>
<dbReference type="InterPro" id="IPR000235">
    <property type="entry name" value="Ribosomal_uS7"/>
</dbReference>
<dbReference type="Proteomes" id="UP000005226">
    <property type="component" value="Chromosome 5"/>
</dbReference>
<dbReference type="Gene3D" id="1.10.455.10">
    <property type="entry name" value="Ribosomal protein S7 domain"/>
    <property type="match status" value="1"/>
</dbReference>
<evidence type="ECO:0000256" key="1">
    <source>
        <dbReference type="ARBA" id="ARBA00007151"/>
    </source>
</evidence>
<evidence type="ECO:0000259" key="4">
    <source>
        <dbReference type="Pfam" id="PF00177"/>
    </source>
</evidence>
<keyword evidence="2" id="KW-0689">Ribosomal protein</keyword>
<dbReference type="AlphaFoldDB" id="A0A674NNK4"/>
<reference evidence="5" key="3">
    <citation type="submission" date="2025-09" db="UniProtKB">
        <authorList>
            <consortium name="Ensembl"/>
        </authorList>
    </citation>
    <scope>IDENTIFICATION</scope>
</reference>
<dbReference type="PANTHER" id="PTHR11205">
    <property type="entry name" value="RIBOSOMAL PROTEIN S7"/>
    <property type="match status" value="1"/>
</dbReference>
<dbReference type="GeneTree" id="ENSGT00390000014620"/>
<reference evidence="5" key="2">
    <citation type="submission" date="2025-08" db="UniProtKB">
        <authorList>
            <consortium name="Ensembl"/>
        </authorList>
    </citation>
    <scope>IDENTIFICATION</scope>
</reference>
<dbReference type="Pfam" id="PF00177">
    <property type="entry name" value="Ribosomal_S7"/>
    <property type="match status" value="1"/>
</dbReference>
<protein>
    <submittedName>
        <fullName evidence="5">Mitochondrial ribosomal protein S7</fullName>
    </submittedName>
</protein>
<dbReference type="SUPFAM" id="SSF47973">
    <property type="entry name" value="Ribosomal protein S7"/>
    <property type="match status" value="1"/>
</dbReference>
<dbReference type="GO" id="GO:1990904">
    <property type="term" value="C:ribonucleoprotein complex"/>
    <property type="evidence" value="ECO:0007669"/>
    <property type="project" value="UniProtKB-KW"/>
</dbReference>
<dbReference type="InterPro" id="IPR036823">
    <property type="entry name" value="Ribosomal_uS7_dom_sf"/>
</dbReference>
<feature type="domain" description="Small ribosomal subunit protein uS7" evidence="4">
    <location>
        <begin position="81"/>
        <end position="166"/>
    </location>
</feature>
<dbReference type="GO" id="GO:0005840">
    <property type="term" value="C:ribosome"/>
    <property type="evidence" value="ECO:0007669"/>
    <property type="project" value="UniProtKB-KW"/>
</dbReference>
<proteinExistence type="inferred from homology"/>
<comment type="similarity">
    <text evidence="1">Belongs to the universal ribosomal protein uS7 family.</text>
</comment>
<keyword evidence="3" id="KW-0687">Ribonucleoprotein</keyword>
<name>A0A674NNK4_TAKRU</name>
<organism evidence="5 6">
    <name type="scientific">Takifugu rubripes</name>
    <name type="common">Japanese pufferfish</name>
    <name type="synonym">Fugu rubripes</name>
    <dbReference type="NCBI Taxonomy" id="31033"/>
    <lineage>
        <taxon>Eukaryota</taxon>
        <taxon>Metazoa</taxon>
        <taxon>Chordata</taxon>
        <taxon>Craniata</taxon>
        <taxon>Vertebrata</taxon>
        <taxon>Euteleostomi</taxon>
        <taxon>Actinopterygii</taxon>
        <taxon>Neopterygii</taxon>
        <taxon>Teleostei</taxon>
        <taxon>Neoteleostei</taxon>
        <taxon>Acanthomorphata</taxon>
        <taxon>Eupercaria</taxon>
        <taxon>Tetraodontiformes</taxon>
        <taxon>Tetradontoidea</taxon>
        <taxon>Tetraodontidae</taxon>
        <taxon>Takifugu</taxon>
    </lineage>
</organism>
<accession>A0A674NNK4</accession>
<sequence>SLSQDSSDSPSWYAIALKTLRDVTGVLFFVRWSRYNPYYLEPEVQKEAYNRSETELSAEDKKELELKMLRPIKSAPIGVTSSFFSDPVLSKFTNMMMKSGNKVLSQEITLENIKRKQVEKYHKASEEKKEEIECNPYTIFHQALDNCKPVVGLASIQRGGKFYQASTWPEQPPSSITDENQVC</sequence>
<evidence type="ECO:0000313" key="6">
    <source>
        <dbReference type="Proteomes" id="UP000005226"/>
    </source>
</evidence>
<gene>
    <name evidence="5" type="primary">mrps7</name>
</gene>
<evidence type="ECO:0000256" key="3">
    <source>
        <dbReference type="ARBA" id="ARBA00023274"/>
    </source>
</evidence>
<evidence type="ECO:0000313" key="5">
    <source>
        <dbReference type="Ensembl" id="ENSTRUP00000074922.1"/>
    </source>
</evidence>
<keyword evidence="6" id="KW-1185">Reference proteome</keyword>